<dbReference type="InterPro" id="IPR011993">
    <property type="entry name" value="PH-like_dom_sf"/>
</dbReference>
<name>A0A9W7FQ11_9STRA</name>
<comment type="caution">
    <text evidence="2">The sequence shown here is derived from an EMBL/GenBank/DDBJ whole genome shotgun (WGS) entry which is preliminary data.</text>
</comment>
<feature type="compositionally biased region" description="Basic and acidic residues" evidence="1">
    <location>
        <begin position="48"/>
        <end position="65"/>
    </location>
</feature>
<protein>
    <submittedName>
        <fullName evidence="2">Uncharacterized protein</fullName>
    </submittedName>
</protein>
<feature type="compositionally biased region" description="Low complexity" evidence="1">
    <location>
        <begin position="376"/>
        <end position="393"/>
    </location>
</feature>
<organism evidence="2 3">
    <name type="scientific">Triparma laevis f. longispina</name>
    <dbReference type="NCBI Taxonomy" id="1714387"/>
    <lineage>
        <taxon>Eukaryota</taxon>
        <taxon>Sar</taxon>
        <taxon>Stramenopiles</taxon>
        <taxon>Ochrophyta</taxon>
        <taxon>Bolidophyceae</taxon>
        <taxon>Parmales</taxon>
        <taxon>Triparmaceae</taxon>
        <taxon>Triparma</taxon>
    </lineage>
</organism>
<feature type="region of interest" description="Disordered" evidence="1">
    <location>
        <begin position="1"/>
        <end position="65"/>
    </location>
</feature>
<dbReference type="Gene3D" id="2.30.29.30">
    <property type="entry name" value="Pleckstrin-homology domain (PH domain)/Phosphotyrosine-binding domain (PTB)"/>
    <property type="match status" value="1"/>
</dbReference>
<evidence type="ECO:0000313" key="3">
    <source>
        <dbReference type="Proteomes" id="UP001165122"/>
    </source>
</evidence>
<gene>
    <name evidence="2" type="ORF">TrLO_g2153</name>
</gene>
<keyword evidence="3" id="KW-1185">Reference proteome</keyword>
<feature type="region of interest" description="Disordered" evidence="1">
    <location>
        <begin position="354"/>
        <end position="417"/>
    </location>
</feature>
<dbReference type="Proteomes" id="UP001165122">
    <property type="component" value="Unassembled WGS sequence"/>
</dbReference>
<feature type="compositionally biased region" description="Polar residues" evidence="1">
    <location>
        <begin position="1"/>
        <end position="16"/>
    </location>
</feature>
<dbReference type="OrthoDB" id="40186at2759"/>
<feature type="region of interest" description="Disordered" evidence="1">
    <location>
        <begin position="99"/>
        <end position="136"/>
    </location>
</feature>
<feature type="compositionally biased region" description="Pro residues" evidence="1">
    <location>
        <begin position="19"/>
        <end position="28"/>
    </location>
</feature>
<dbReference type="AlphaFoldDB" id="A0A9W7FQ11"/>
<feature type="compositionally biased region" description="Polar residues" evidence="1">
    <location>
        <begin position="358"/>
        <end position="375"/>
    </location>
</feature>
<sequence length="417" mass="46289">MERTSLSQFLNRQHSLSPQDPPQSPPISPDTLGEANQTSASPIDDDDGRDHPNLTAPENERFHATGDDEFGLIDCFELDIEGGSTALMQLKLLTETSNWSTSLTPQPPRPPQSINFQTHHNHRRTSTRDSNFTFPRISTTPPLITSTSSHGPDPPTIIQRVNSDIHPYSPPSNTPSTLLPPSINHLHTNIDNSCFQNTVGVEGVDYFTLRTFVARLRQGVVVMKHPRGRLSKSTYRILHSIDNGRTLSWAAPSDSSPSKKFPRFNLVDCLEIRHGWTSDPLSPSLTGTKTLRRKCHPSESFTSFSLIYERRSVDFTAVSADQAVILLRGLNGLCFKLKEERVVREEVLSQAKERLGQVSASRSNSPRTRTTHPLQSQKSASNSIASRSSFSRADPTSQTLHRRKSTGDLHNDSSLSG</sequence>
<reference evidence="3" key="1">
    <citation type="journal article" date="2023" name="Commun. Biol.">
        <title>Genome analysis of Parmales, the sister group of diatoms, reveals the evolutionary specialization of diatoms from phago-mixotrophs to photoautotrophs.</title>
        <authorList>
            <person name="Ban H."/>
            <person name="Sato S."/>
            <person name="Yoshikawa S."/>
            <person name="Yamada K."/>
            <person name="Nakamura Y."/>
            <person name="Ichinomiya M."/>
            <person name="Sato N."/>
            <person name="Blanc-Mathieu R."/>
            <person name="Endo H."/>
            <person name="Kuwata A."/>
            <person name="Ogata H."/>
        </authorList>
    </citation>
    <scope>NUCLEOTIDE SEQUENCE [LARGE SCALE GENOMIC DNA]</scope>
    <source>
        <strain evidence="3">NIES 3700</strain>
    </source>
</reference>
<evidence type="ECO:0000313" key="2">
    <source>
        <dbReference type="EMBL" id="GMI16807.1"/>
    </source>
</evidence>
<proteinExistence type="predicted"/>
<accession>A0A9W7FQ11</accession>
<dbReference type="EMBL" id="BRXW01000266">
    <property type="protein sequence ID" value="GMI16807.1"/>
    <property type="molecule type" value="Genomic_DNA"/>
</dbReference>
<evidence type="ECO:0000256" key="1">
    <source>
        <dbReference type="SAM" id="MobiDB-lite"/>
    </source>
</evidence>